<dbReference type="Proteomes" id="UP000319576">
    <property type="component" value="Chromosome"/>
</dbReference>
<feature type="region of interest" description="Disordered" evidence="1">
    <location>
        <begin position="87"/>
        <end position="107"/>
    </location>
</feature>
<dbReference type="AlphaFoldDB" id="A0A517XYU7"/>
<evidence type="ECO:0000313" key="2">
    <source>
        <dbReference type="EMBL" id="QDU22682.1"/>
    </source>
</evidence>
<keyword evidence="3" id="KW-1185">Reference proteome</keyword>
<dbReference type="RefSeq" id="WP_145242612.1">
    <property type="nucleotide sequence ID" value="NZ_CP036273.1"/>
</dbReference>
<dbReference type="KEGG" id="uli:ETAA1_46660"/>
<evidence type="ECO:0000313" key="3">
    <source>
        <dbReference type="Proteomes" id="UP000319576"/>
    </source>
</evidence>
<accession>A0A517XYU7</accession>
<reference evidence="2 3" key="1">
    <citation type="submission" date="2019-02" db="EMBL/GenBank/DDBJ databases">
        <title>Deep-cultivation of Planctomycetes and their phenomic and genomic characterization uncovers novel biology.</title>
        <authorList>
            <person name="Wiegand S."/>
            <person name="Jogler M."/>
            <person name="Boedeker C."/>
            <person name="Pinto D."/>
            <person name="Vollmers J."/>
            <person name="Rivas-Marin E."/>
            <person name="Kohn T."/>
            <person name="Peeters S.H."/>
            <person name="Heuer A."/>
            <person name="Rast P."/>
            <person name="Oberbeckmann S."/>
            <person name="Bunk B."/>
            <person name="Jeske O."/>
            <person name="Meyerdierks A."/>
            <person name="Storesund J.E."/>
            <person name="Kallscheuer N."/>
            <person name="Luecker S."/>
            <person name="Lage O.M."/>
            <person name="Pohl T."/>
            <person name="Merkel B.J."/>
            <person name="Hornburger P."/>
            <person name="Mueller R.-W."/>
            <person name="Bruemmer F."/>
            <person name="Labrenz M."/>
            <person name="Spormann A.M."/>
            <person name="Op den Camp H."/>
            <person name="Overmann J."/>
            <person name="Amann R."/>
            <person name="Jetten M.S.M."/>
            <person name="Mascher T."/>
            <person name="Medema M.H."/>
            <person name="Devos D.P."/>
            <person name="Kaster A.-K."/>
            <person name="Ovreas L."/>
            <person name="Rohde M."/>
            <person name="Galperin M.Y."/>
            <person name="Jogler C."/>
        </authorList>
    </citation>
    <scope>NUCLEOTIDE SEQUENCE [LARGE SCALE GENOMIC DNA]</scope>
    <source>
        <strain evidence="2 3">ETA_A1</strain>
    </source>
</reference>
<organism evidence="2 3">
    <name type="scientific">Urbifossiella limnaea</name>
    <dbReference type="NCBI Taxonomy" id="2528023"/>
    <lineage>
        <taxon>Bacteria</taxon>
        <taxon>Pseudomonadati</taxon>
        <taxon>Planctomycetota</taxon>
        <taxon>Planctomycetia</taxon>
        <taxon>Gemmatales</taxon>
        <taxon>Gemmataceae</taxon>
        <taxon>Urbifossiella</taxon>
    </lineage>
</organism>
<feature type="compositionally biased region" description="Low complexity" evidence="1">
    <location>
        <begin position="87"/>
        <end position="100"/>
    </location>
</feature>
<sequence>MFRAPAAIAVRLLAGLLTLAVLLTASPLPLIQSAVAAAPVGEEADADVETLSSACPRRAAGAGGPPFAASPPTHVYANRLASGSVRSAARAAAGSPGRGALRPHPRC</sequence>
<evidence type="ECO:0000256" key="1">
    <source>
        <dbReference type="SAM" id="MobiDB-lite"/>
    </source>
</evidence>
<dbReference type="EMBL" id="CP036273">
    <property type="protein sequence ID" value="QDU22682.1"/>
    <property type="molecule type" value="Genomic_DNA"/>
</dbReference>
<protein>
    <submittedName>
        <fullName evidence="2">Uncharacterized protein</fullName>
    </submittedName>
</protein>
<name>A0A517XYU7_9BACT</name>
<proteinExistence type="predicted"/>
<gene>
    <name evidence="2" type="ORF">ETAA1_46660</name>
</gene>